<accession>A0A6D2I9J6</accession>
<dbReference type="AlphaFoldDB" id="A0A6D2I9J6"/>
<evidence type="ECO:0000256" key="1">
    <source>
        <dbReference type="ARBA" id="ARBA00007626"/>
    </source>
</evidence>
<dbReference type="GO" id="GO:0003729">
    <property type="term" value="F:mRNA binding"/>
    <property type="evidence" value="ECO:0007669"/>
    <property type="project" value="UniProtKB-ARBA"/>
</dbReference>
<gene>
    <name evidence="5" type="ORF">MERR_LOCUS11627</name>
</gene>
<evidence type="ECO:0000256" key="4">
    <source>
        <dbReference type="SAM" id="Phobius"/>
    </source>
</evidence>
<dbReference type="EMBL" id="CACVBM020000888">
    <property type="protein sequence ID" value="CAA7024392.1"/>
    <property type="molecule type" value="Genomic_DNA"/>
</dbReference>
<dbReference type="PANTHER" id="PTHR45717:SF18">
    <property type="entry name" value="PENTACOTRIPEPTIDE-REPEAT REGION OF PRORP DOMAIN-CONTAINING PROTEIN"/>
    <property type="match status" value="1"/>
</dbReference>
<dbReference type="NCBIfam" id="TIGR00756">
    <property type="entry name" value="PPR"/>
    <property type="match status" value="2"/>
</dbReference>
<protein>
    <recommendedName>
        <fullName evidence="7">Pentacotripeptide-repeat region of PRORP domain-containing protein</fullName>
    </recommendedName>
</protein>
<dbReference type="InterPro" id="IPR002885">
    <property type="entry name" value="PPR_rpt"/>
</dbReference>
<keyword evidence="4" id="KW-1133">Transmembrane helix</keyword>
<dbReference type="PROSITE" id="PS51375">
    <property type="entry name" value="PPR"/>
    <property type="match status" value="2"/>
</dbReference>
<dbReference type="Pfam" id="PF01535">
    <property type="entry name" value="PPR"/>
    <property type="match status" value="1"/>
</dbReference>
<feature type="repeat" description="PPR" evidence="3">
    <location>
        <begin position="455"/>
        <end position="490"/>
    </location>
</feature>
<evidence type="ECO:0008006" key="7">
    <source>
        <dbReference type="Google" id="ProtNLM"/>
    </source>
</evidence>
<evidence type="ECO:0000313" key="6">
    <source>
        <dbReference type="Proteomes" id="UP000467841"/>
    </source>
</evidence>
<keyword evidence="4" id="KW-0812">Transmembrane</keyword>
<dbReference type="PANTHER" id="PTHR45717">
    <property type="entry name" value="OS12G0527900 PROTEIN"/>
    <property type="match status" value="1"/>
</dbReference>
<feature type="transmembrane region" description="Helical" evidence="4">
    <location>
        <begin position="677"/>
        <end position="700"/>
    </location>
</feature>
<name>A0A6D2I9J6_9BRAS</name>
<evidence type="ECO:0000256" key="3">
    <source>
        <dbReference type="PROSITE-ProRule" id="PRU00708"/>
    </source>
</evidence>
<reference evidence="5" key="1">
    <citation type="submission" date="2020-01" db="EMBL/GenBank/DDBJ databases">
        <authorList>
            <person name="Mishra B."/>
        </authorList>
    </citation>
    <scope>NUCLEOTIDE SEQUENCE [LARGE SCALE GENOMIC DNA]</scope>
</reference>
<keyword evidence="4" id="KW-0472">Membrane</keyword>
<evidence type="ECO:0000256" key="2">
    <source>
        <dbReference type="ARBA" id="ARBA00022737"/>
    </source>
</evidence>
<dbReference type="Gene3D" id="1.25.40.10">
    <property type="entry name" value="Tetratricopeptide repeat domain"/>
    <property type="match status" value="2"/>
</dbReference>
<keyword evidence="2" id="KW-0677">Repeat</keyword>
<evidence type="ECO:0000313" key="5">
    <source>
        <dbReference type="EMBL" id="CAA7024392.1"/>
    </source>
</evidence>
<feature type="repeat" description="PPR" evidence="3">
    <location>
        <begin position="119"/>
        <end position="154"/>
    </location>
</feature>
<comment type="caution">
    <text evidence="5">The sequence shown here is derived from an EMBL/GenBank/DDBJ whole genome shotgun (WGS) entry which is preliminary data.</text>
</comment>
<dbReference type="InterPro" id="IPR011990">
    <property type="entry name" value="TPR-like_helical_dom_sf"/>
</dbReference>
<proteinExistence type="inferred from homology"/>
<dbReference type="Proteomes" id="UP000467841">
    <property type="component" value="Unassembled WGS sequence"/>
</dbReference>
<sequence>MISRTQILQQQARRILATSSRSCLFPRSYKTLSAVKTDLELWQKQGHQVKPSYVRGLIKNLRDTNEFSKALEASEWMCEQRVFNIFSEDYAARLHLVETVLGLEEAENFFKTIPENMRDSSVYDTLLRSYTKSEKTLDKAESTFEKMRELGFLLKPSPFHSMISLYGQLNKQDMVKKYQCELKENNVETDNLKALEKSKTLVDEKGTNLERDRIAAKEEADLRAETLIIKEIEMYGDVPGSKRQVYRLWDEYKKQDNRNKDDGYRCVISSLLKHDDVQGAEKIYGEWEPYEFGPEMDMSIPDLLISRYRAEGNESKVDEVVKSIRKKKIMVSLKIATEMISRFLQQQARRILSSSSRSCLFRRSYKTLSAVKTYLEQWLKQGHQVKPSYVRGLIKNLRDTNEFSKALEASEWMCEQRVFNIFPEDYAARFHLVETVLGLEEAEKFFKTIPENMRDYSVYDTLLRSYTKSEKTLDKAESTFEKMRDLGFLLKPSPFHSMISLYGNIKKQDMVEKLLCELKENNMEADYLTENYFSSLVKTYKAIEKSKTLVDENGTNLESDMIAEKEEACRRAGKIEKAIEMYGDVPGSEREVYRLWDEYKKQDNMYKNDGYRSVISSLLKQDDEQGAEKIYGEWDPFEYGPEMESIQDLLISRYRAEGNESKVKEVVKSIRKKKIMLALKFATGLIFLGLILGMAAIHGFDRVG</sequence>
<keyword evidence="6" id="KW-1185">Reference proteome</keyword>
<organism evidence="5 6">
    <name type="scientific">Microthlaspi erraticum</name>
    <dbReference type="NCBI Taxonomy" id="1685480"/>
    <lineage>
        <taxon>Eukaryota</taxon>
        <taxon>Viridiplantae</taxon>
        <taxon>Streptophyta</taxon>
        <taxon>Embryophyta</taxon>
        <taxon>Tracheophyta</taxon>
        <taxon>Spermatophyta</taxon>
        <taxon>Magnoliopsida</taxon>
        <taxon>eudicotyledons</taxon>
        <taxon>Gunneridae</taxon>
        <taxon>Pentapetalae</taxon>
        <taxon>rosids</taxon>
        <taxon>malvids</taxon>
        <taxon>Brassicales</taxon>
        <taxon>Brassicaceae</taxon>
        <taxon>Coluteocarpeae</taxon>
        <taxon>Microthlaspi</taxon>
    </lineage>
</organism>
<comment type="similarity">
    <text evidence="1">Belongs to the PPR family. P subfamily.</text>
</comment>
<dbReference type="GO" id="GO:0005739">
    <property type="term" value="C:mitochondrion"/>
    <property type="evidence" value="ECO:0007669"/>
    <property type="project" value="TreeGrafter"/>
</dbReference>
<dbReference type="OrthoDB" id="1100217at2759"/>
<dbReference type="FunFam" id="1.25.40.10:FF:001541">
    <property type="entry name" value="Pentatricopeptide repeat (PPR) superfamily protein"/>
    <property type="match status" value="2"/>
</dbReference>